<evidence type="ECO:0000313" key="2">
    <source>
        <dbReference type="EMBL" id="ROR40620.1"/>
    </source>
</evidence>
<evidence type="ECO:0000313" key="1">
    <source>
        <dbReference type="EMBL" id="QCI28651.1"/>
    </source>
</evidence>
<dbReference type="AlphaFoldDB" id="A0AAJ4RDF0"/>
<dbReference type="RefSeq" id="WP_123351535.1">
    <property type="nucleotide sequence ID" value="NZ_CP027432.2"/>
</dbReference>
<accession>A0AAJ4RDF0</accession>
<dbReference type="EMBL" id="CP027432">
    <property type="protein sequence ID" value="QCI28651.1"/>
    <property type="molecule type" value="Genomic_DNA"/>
</dbReference>
<keyword evidence="4" id="KW-1185">Reference proteome</keyword>
<reference evidence="2 3" key="2">
    <citation type="submission" date="2018-11" db="EMBL/GenBank/DDBJ databases">
        <title>Genomic Encyclopedia of Type Strains, Phase IV (KMG-IV): sequencing the most valuable type-strain genomes for metagenomic binning, comparative biology and taxonomic classification.</title>
        <authorList>
            <person name="Goeker M."/>
        </authorList>
    </citation>
    <scope>NUCLEOTIDE SEQUENCE [LARGE SCALE GENOMIC DNA]</scope>
    <source>
        <strain evidence="2 3">DSM 27783</strain>
    </source>
</reference>
<organism evidence="2 3">
    <name type="scientific">Caminibacter pacificus</name>
    <dbReference type="NCBI Taxonomy" id="1424653"/>
    <lineage>
        <taxon>Bacteria</taxon>
        <taxon>Pseudomonadati</taxon>
        <taxon>Campylobacterota</taxon>
        <taxon>Epsilonproteobacteria</taxon>
        <taxon>Nautiliales</taxon>
        <taxon>Nautiliaceae</taxon>
        <taxon>Caminibacter</taxon>
    </lineage>
</organism>
<evidence type="ECO:0000313" key="4">
    <source>
        <dbReference type="Proteomes" id="UP000298805"/>
    </source>
</evidence>
<protein>
    <submittedName>
        <fullName evidence="2">Uncharacterized protein</fullName>
    </submittedName>
</protein>
<reference evidence="4" key="1">
    <citation type="submission" date="2018-03" db="EMBL/GenBank/DDBJ databases">
        <title>A comparative analysis of the Nautiliaceae.</title>
        <authorList>
            <person name="Grosche A."/>
            <person name="Smedile F."/>
            <person name="Vetriani C."/>
        </authorList>
    </citation>
    <scope>NUCLEOTIDE SEQUENCE [LARGE SCALE GENOMIC DNA]</scope>
    <source>
        <strain evidence="4">TB6</strain>
    </source>
</reference>
<dbReference type="EMBL" id="RJVK01000001">
    <property type="protein sequence ID" value="ROR40620.1"/>
    <property type="molecule type" value="Genomic_DNA"/>
</dbReference>
<dbReference type="Proteomes" id="UP000272781">
    <property type="component" value="Unassembled WGS sequence"/>
</dbReference>
<sequence length="100" mass="12090">MRGLEALEYFLENWDSKIRCFDEVQEFEAMVEYALGNDVRVVNTKVIIDRFFDRVIRFENEEFFDLKTSFLPEEIEYDPFSGNLYINRNLYRIKIAPKIC</sequence>
<name>A0AAJ4RDF0_9BACT</name>
<dbReference type="Proteomes" id="UP000298805">
    <property type="component" value="Chromosome"/>
</dbReference>
<proteinExistence type="predicted"/>
<evidence type="ECO:0000313" key="3">
    <source>
        <dbReference type="Proteomes" id="UP000272781"/>
    </source>
</evidence>
<gene>
    <name evidence="1" type="ORF">C6V80_06625</name>
    <name evidence="2" type="ORF">EDC58_0099</name>
</gene>
<reference evidence="1" key="3">
    <citation type="submission" date="2019-06" db="EMBL/GenBank/DDBJ databases">
        <title>A comparative analysis of the Nautiliaceae.</title>
        <authorList>
            <person name="Grosche A."/>
            <person name="Smedile F."/>
            <person name="Vetriani C."/>
        </authorList>
    </citation>
    <scope>NUCLEOTIDE SEQUENCE</scope>
    <source>
        <strain evidence="1">TB6</strain>
    </source>
</reference>